<feature type="transmembrane region" description="Helical" evidence="1">
    <location>
        <begin position="103"/>
        <end position="119"/>
    </location>
</feature>
<evidence type="ECO:0000313" key="3">
    <source>
        <dbReference type="Proteomes" id="UP000001882"/>
    </source>
</evidence>
<dbReference type="KEGG" id="mpd:MCP_2376"/>
<organism evidence="2 3">
    <name type="scientific">Methanocella paludicola (strain DSM 17711 / JCM 13418 / NBRC 101707 / SANAE)</name>
    <dbReference type="NCBI Taxonomy" id="304371"/>
    <lineage>
        <taxon>Archaea</taxon>
        <taxon>Methanobacteriati</taxon>
        <taxon>Methanobacteriota</taxon>
        <taxon>Stenosarchaea group</taxon>
        <taxon>Methanomicrobia</taxon>
        <taxon>Methanocellales</taxon>
        <taxon>Methanocellaceae</taxon>
        <taxon>Methanocella</taxon>
    </lineage>
</organism>
<gene>
    <name evidence="2" type="ordered locus">MCP_2376</name>
</gene>
<keyword evidence="1" id="KW-0472">Membrane</keyword>
<dbReference type="Proteomes" id="UP000001882">
    <property type="component" value="Chromosome"/>
</dbReference>
<dbReference type="EMBL" id="AP011532">
    <property type="protein sequence ID" value="BAI62448.1"/>
    <property type="molecule type" value="Genomic_DNA"/>
</dbReference>
<feature type="transmembrane region" description="Helical" evidence="1">
    <location>
        <begin position="30"/>
        <end position="47"/>
    </location>
</feature>
<protein>
    <submittedName>
        <fullName evidence="2">Uncharacterized protein</fullName>
    </submittedName>
</protein>
<reference evidence="2 3" key="1">
    <citation type="journal article" date="2007" name="Appl. Environ. Microbiol.">
        <title>Isolation of key methanogens for global methane emission from rice paddy fields: a novel isolate affiliated with the clone cluster rice cluster I.</title>
        <authorList>
            <person name="Sakai S."/>
            <person name="Imachi H."/>
            <person name="Sekiguchi Y."/>
            <person name="Ohashi A."/>
            <person name="Harada H."/>
            <person name="Kamagata Y."/>
        </authorList>
    </citation>
    <scope>NUCLEOTIDE SEQUENCE [LARGE SCALE GENOMIC DNA]</scope>
    <source>
        <strain evidence="3">DSM 17711 / JCM 13418 / NBRC 101707 / SANAE</strain>
    </source>
</reference>
<keyword evidence="1" id="KW-0812">Transmembrane</keyword>
<reference evidence="2 3" key="2">
    <citation type="journal article" date="2008" name="Int. J. Syst. Evol. Microbiol.">
        <title>Methanocella paludicola gen. nov., sp. nov., a methane-producing archaeon, the first isolate of the lineage 'Rice Cluster I', and proposal of the new archaeal order Methanocellales ord. nov.</title>
        <authorList>
            <person name="Sakai S."/>
            <person name="Imachi H."/>
            <person name="Hanada S."/>
            <person name="Ohashi A."/>
            <person name="Harada H."/>
            <person name="Kamagata Y."/>
        </authorList>
    </citation>
    <scope>NUCLEOTIDE SEQUENCE [LARGE SCALE GENOMIC DNA]</scope>
    <source>
        <strain evidence="3">DSM 17711 / JCM 13418 / NBRC 101707 / SANAE</strain>
    </source>
</reference>
<sequence>MAEVDRPAYIPAFRCMLTVSRMGAKKDTQIVEFIVILGVVNGFLYSLKFNPVNAFFNEVTSSVSALIAALAPGFSGFLLLILQLLPAIVLIVSVVYIYRLGKATAITAVAFGFGCGYFLLSDVFISLLCLVVGLLLGLYSVKSDRLPIKKR</sequence>
<name>D1Z176_METPS</name>
<accession>D1Z176</accession>
<evidence type="ECO:0000313" key="2">
    <source>
        <dbReference type="EMBL" id="BAI62448.1"/>
    </source>
</evidence>
<dbReference type="AlphaFoldDB" id="D1Z176"/>
<proteinExistence type="predicted"/>
<keyword evidence="3" id="KW-1185">Reference proteome</keyword>
<feature type="transmembrane region" description="Helical" evidence="1">
    <location>
        <begin position="125"/>
        <end position="141"/>
    </location>
</feature>
<dbReference type="InParanoid" id="D1Z176"/>
<feature type="transmembrane region" description="Helical" evidence="1">
    <location>
        <begin position="67"/>
        <end position="96"/>
    </location>
</feature>
<evidence type="ECO:0000256" key="1">
    <source>
        <dbReference type="SAM" id="Phobius"/>
    </source>
</evidence>
<reference evidence="3" key="3">
    <citation type="journal article" date="2011" name="PLoS ONE">
        <title>Genome sequence of a mesophilic hydrogenotrophic methanogen Methanocella paludicola, the first cultivated representative of the order Methanocellales.</title>
        <authorList>
            <person name="Sakai S."/>
            <person name="Takaki Y."/>
            <person name="Shimamura S."/>
            <person name="Sekine M."/>
            <person name="Tajima T."/>
            <person name="Kosugi H."/>
            <person name="Ichikawa N."/>
            <person name="Tasumi E."/>
            <person name="Hiraki A.T."/>
            <person name="Shimizu A."/>
            <person name="Kato Y."/>
            <person name="Nishiko R."/>
            <person name="Mori K."/>
            <person name="Fujita N."/>
            <person name="Imachi H."/>
            <person name="Takai K."/>
        </authorList>
    </citation>
    <scope>NUCLEOTIDE SEQUENCE [LARGE SCALE GENOMIC DNA]</scope>
    <source>
        <strain evidence="3">DSM 17711 / JCM 13418 / NBRC 101707 / SANAE</strain>
    </source>
</reference>
<keyword evidence="1" id="KW-1133">Transmembrane helix</keyword>